<dbReference type="Proteomes" id="UP000188268">
    <property type="component" value="Unassembled WGS sequence"/>
</dbReference>
<gene>
    <name evidence="1" type="ORF">CCACVL1_06049</name>
</gene>
<dbReference type="EMBL" id="AWWV01007889">
    <property type="protein sequence ID" value="OMO94354.1"/>
    <property type="molecule type" value="Genomic_DNA"/>
</dbReference>
<protein>
    <submittedName>
        <fullName evidence="1">Uncharacterized protein</fullName>
    </submittedName>
</protein>
<dbReference type="Gramene" id="OMO94354">
    <property type="protein sequence ID" value="OMO94354"/>
    <property type="gene ID" value="CCACVL1_06049"/>
</dbReference>
<name>A0A1R3JHQ5_COCAP</name>
<sequence>MGTYFDLRNYLAILRYGGLKLD</sequence>
<comment type="caution">
    <text evidence="1">The sequence shown here is derived from an EMBL/GenBank/DDBJ whole genome shotgun (WGS) entry which is preliminary data.</text>
</comment>
<proteinExistence type="predicted"/>
<keyword evidence="2" id="KW-1185">Reference proteome</keyword>
<evidence type="ECO:0000313" key="2">
    <source>
        <dbReference type="Proteomes" id="UP000188268"/>
    </source>
</evidence>
<dbReference type="AlphaFoldDB" id="A0A1R3JHQ5"/>
<evidence type="ECO:0000313" key="1">
    <source>
        <dbReference type="EMBL" id="OMO94354.1"/>
    </source>
</evidence>
<accession>A0A1R3JHQ5</accession>
<reference evidence="1 2" key="1">
    <citation type="submission" date="2013-09" db="EMBL/GenBank/DDBJ databases">
        <title>Corchorus capsularis genome sequencing.</title>
        <authorList>
            <person name="Alam M."/>
            <person name="Haque M.S."/>
            <person name="Islam M.S."/>
            <person name="Emdad E.M."/>
            <person name="Islam M.M."/>
            <person name="Ahmed B."/>
            <person name="Halim A."/>
            <person name="Hossen Q.M.M."/>
            <person name="Hossain M.Z."/>
            <person name="Ahmed R."/>
            <person name="Khan M.M."/>
            <person name="Islam R."/>
            <person name="Rashid M.M."/>
            <person name="Khan S.A."/>
            <person name="Rahman M.S."/>
            <person name="Alam M."/>
        </authorList>
    </citation>
    <scope>NUCLEOTIDE SEQUENCE [LARGE SCALE GENOMIC DNA]</scope>
    <source>
        <strain evidence="2">cv. CVL-1</strain>
        <tissue evidence="1">Whole seedling</tissue>
    </source>
</reference>
<organism evidence="1 2">
    <name type="scientific">Corchorus capsularis</name>
    <name type="common">Jute</name>
    <dbReference type="NCBI Taxonomy" id="210143"/>
    <lineage>
        <taxon>Eukaryota</taxon>
        <taxon>Viridiplantae</taxon>
        <taxon>Streptophyta</taxon>
        <taxon>Embryophyta</taxon>
        <taxon>Tracheophyta</taxon>
        <taxon>Spermatophyta</taxon>
        <taxon>Magnoliopsida</taxon>
        <taxon>eudicotyledons</taxon>
        <taxon>Gunneridae</taxon>
        <taxon>Pentapetalae</taxon>
        <taxon>rosids</taxon>
        <taxon>malvids</taxon>
        <taxon>Malvales</taxon>
        <taxon>Malvaceae</taxon>
        <taxon>Grewioideae</taxon>
        <taxon>Apeibeae</taxon>
        <taxon>Corchorus</taxon>
    </lineage>
</organism>